<dbReference type="InterPro" id="IPR029058">
    <property type="entry name" value="AB_hydrolase_fold"/>
</dbReference>
<dbReference type="Pfam" id="PF08386">
    <property type="entry name" value="Abhydrolase_4"/>
    <property type="match status" value="1"/>
</dbReference>
<evidence type="ECO:0000256" key="3">
    <source>
        <dbReference type="ARBA" id="ARBA00022801"/>
    </source>
</evidence>
<dbReference type="Gene3D" id="3.40.50.1820">
    <property type="entry name" value="alpha/beta hydrolase"/>
    <property type="match status" value="1"/>
</dbReference>
<keyword evidence="2 5" id="KW-0732">Signal</keyword>
<feature type="domain" description="Peptidase S33 tripeptidyl aminopeptidase-like C-terminal" evidence="6">
    <location>
        <begin position="441"/>
        <end position="539"/>
    </location>
</feature>
<evidence type="ECO:0000256" key="5">
    <source>
        <dbReference type="SAM" id="SignalP"/>
    </source>
</evidence>
<dbReference type="InterPro" id="IPR051601">
    <property type="entry name" value="Serine_prot/Carboxylest_S33"/>
</dbReference>
<protein>
    <submittedName>
        <fullName evidence="7">Alpha/beta fold hydrolase</fullName>
    </submittedName>
</protein>
<feature type="chain" id="PRO_5035946947" evidence="5">
    <location>
        <begin position="20"/>
        <end position="564"/>
    </location>
</feature>
<feature type="compositionally biased region" description="Low complexity" evidence="4">
    <location>
        <begin position="28"/>
        <end position="50"/>
    </location>
</feature>
<organism evidence="7 8">
    <name type="scientific">Streptomyces daliensis</name>
    <dbReference type="NCBI Taxonomy" id="299421"/>
    <lineage>
        <taxon>Bacteria</taxon>
        <taxon>Bacillati</taxon>
        <taxon>Actinomycetota</taxon>
        <taxon>Actinomycetes</taxon>
        <taxon>Kitasatosporales</taxon>
        <taxon>Streptomycetaceae</taxon>
        <taxon>Streptomyces</taxon>
    </lineage>
</organism>
<accession>A0A8T4IRK1</accession>
<comment type="caution">
    <text evidence="7">The sequence shown here is derived from an EMBL/GenBank/DDBJ whole genome shotgun (WGS) entry which is preliminary data.</text>
</comment>
<dbReference type="SUPFAM" id="SSF53474">
    <property type="entry name" value="alpha/beta-Hydrolases"/>
    <property type="match status" value="1"/>
</dbReference>
<dbReference type="AlphaFoldDB" id="A0A8T4IRK1"/>
<evidence type="ECO:0000256" key="4">
    <source>
        <dbReference type="SAM" id="MobiDB-lite"/>
    </source>
</evidence>
<evidence type="ECO:0000259" key="6">
    <source>
        <dbReference type="Pfam" id="PF08386"/>
    </source>
</evidence>
<feature type="region of interest" description="Disordered" evidence="4">
    <location>
        <begin position="532"/>
        <end position="564"/>
    </location>
</feature>
<dbReference type="Proteomes" id="UP000675554">
    <property type="component" value="Unassembled WGS sequence"/>
</dbReference>
<keyword evidence="3 7" id="KW-0378">Hydrolase</keyword>
<feature type="region of interest" description="Disordered" evidence="4">
    <location>
        <begin position="15"/>
        <end position="53"/>
    </location>
</feature>
<proteinExistence type="inferred from homology"/>
<dbReference type="EMBL" id="JAGSMN010000336">
    <property type="protein sequence ID" value="MBR7674385.1"/>
    <property type="molecule type" value="Genomic_DNA"/>
</dbReference>
<reference evidence="7" key="1">
    <citation type="submission" date="2021-04" db="EMBL/GenBank/DDBJ databases">
        <title>Sequencing of actinobacteria type strains.</title>
        <authorList>
            <person name="Nguyen G.-S."/>
            <person name="Wentzel A."/>
        </authorList>
    </citation>
    <scope>NUCLEOTIDE SEQUENCE</scope>
    <source>
        <strain evidence="7">DSM 42095</strain>
    </source>
</reference>
<keyword evidence="8" id="KW-1185">Reference proteome</keyword>
<dbReference type="PANTHER" id="PTHR43248:SF29">
    <property type="entry name" value="TRIPEPTIDYL AMINOPEPTIDASE"/>
    <property type="match status" value="1"/>
</dbReference>
<name>A0A8T4IRK1_9ACTN</name>
<gene>
    <name evidence="7" type="ORF">KDA82_15430</name>
</gene>
<dbReference type="GO" id="GO:0016787">
    <property type="term" value="F:hydrolase activity"/>
    <property type="evidence" value="ECO:0007669"/>
    <property type="project" value="UniProtKB-KW"/>
</dbReference>
<dbReference type="PANTHER" id="PTHR43248">
    <property type="entry name" value="2-SUCCINYL-6-HYDROXY-2,4-CYCLOHEXADIENE-1-CARBOXYLATE SYNTHASE"/>
    <property type="match status" value="1"/>
</dbReference>
<evidence type="ECO:0000256" key="2">
    <source>
        <dbReference type="ARBA" id="ARBA00022729"/>
    </source>
</evidence>
<evidence type="ECO:0000313" key="8">
    <source>
        <dbReference type="Proteomes" id="UP000675554"/>
    </source>
</evidence>
<sequence length="564" mass="59560">MVVGGVLALTAASVAPATASPAPPSPEGAPGASGASDAPGGLPGTLSGTLDDVLSGVRAGPEARGAAKAARAAASAGVDWKKCPPVEKLPAPVRCGTVSVPVDYAEPDGEKIKLTVSRTAATGPKGKRQGPLLYNPGGPGGSGMTFPLFGAGIGGVWKKLHESYDFVGYAPRGVGRSAPLSCQDPKKFTKGPSDSPLHPSAAYKRKMRGKAAAYASGCARAQGDRLRHYTTPDNARDLDVVRAALGAKKLNFFGVSYGTYIGSVYATLFPSHVRRLVLDSVVDPRAEKVWYRANLEQNPAFERRWNDWKKWVASHHSVYKLGKSPRAVQRAYDAVRDAADRSPLGARIGSKELYEAYLDVGYDDSVWAGQASALSAFRKGRPKELLTLASSSSDKEAAVEEENGNAVYNAVQCSDAAWPRDWSRWDRDNTALARKAPFNTWENAWMNLPCAYWRSAHARPLDVRTAPGELPPVLLLAATRDAATPYGGAQETHRRLAGSSLVTERGAGTHGVTGGNKCADAHLRTYLLEGKTPGDGAECAGRPAPEPVAGAKAAKRTRAGSPEK</sequence>
<evidence type="ECO:0000313" key="7">
    <source>
        <dbReference type="EMBL" id="MBR7674385.1"/>
    </source>
</evidence>
<comment type="similarity">
    <text evidence="1">Belongs to the peptidase S33 family.</text>
</comment>
<dbReference type="InterPro" id="IPR013595">
    <property type="entry name" value="Pept_S33_TAP-like_C"/>
</dbReference>
<evidence type="ECO:0000256" key="1">
    <source>
        <dbReference type="ARBA" id="ARBA00010088"/>
    </source>
</evidence>
<feature type="signal peptide" evidence="5">
    <location>
        <begin position="1"/>
        <end position="19"/>
    </location>
</feature>